<dbReference type="SMART" id="SM00240">
    <property type="entry name" value="FHA"/>
    <property type="match status" value="1"/>
</dbReference>
<feature type="transmembrane region" description="Helical" evidence="2">
    <location>
        <begin position="261"/>
        <end position="281"/>
    </location>
</feature>
<dbReference type="PROSITE" id="PS50006">
    <property type="entry name" value="FHA_DOMAIN"/>
    <property type="match status" value="1"/>
</dbReference>
<dbReference type="AlphaFoldDB" id="A0A250IXS8"/>
<dbReference type="Proteomes" id="UP000217257">
    <property type="component" value="Chromosome"/>
</dbReference>
<sequence length="542" mass="59281">MSFQLTIAEGKEAGKEFVFEQDSVLIGRVAECDVVLYDAGISRRHCRIFAEEGQYYVEDMGSSNGTRVNGTLVPVKEKQVLDEGAQLSLGPVVFVFKPVAEESTSPGSAATDATVDENSTRIVSVEAVSRQRNRGEALAPEGADAETLDAARRSSTRTLPRARTGVQPSLPAGAPARPARGGAASAAALARAPDSAPAAPPSRRPASSSSAVARSNGAAGAPAGSSLSAADRARIKRESPGLVANLKLFWLDASLNVRRGLMALGGVLALGLVALIFWLVLDTGPAVQRGEEPVGLANKQIITDSFGLGDGVDWEHPDQKVFEWEYTSATRTLAILHYQAQGISEGELIVTVNGVDLGKVPPDTLASQDRVLEIMIPWQLLKKGELNRITFDNTKNPPGEDPWRVWNIWLERVPLPEISPEQLLEEARKAYTRGRKNMDNVMVGARNGYEGWKSFREAWLLLEAHPEPRPDLYYEARERMKDAQKELDKVCAKLMLEVERYVNQNKWQEANATLDHTREYFPDETDQLCAQKAEMKRGEISQ</sequence>
<dbReference type="CDD" id="cd00060">
    <property type="entry name" value="FHA"/>
    <property type="match status" value="1"/>
</dbReference>
<keyword evidence="2" id="KW-0812">Transmembrane</keyword>
<dbReference type="Pfam" id="PF00498">
    <property type="entry name" value="FHA"/>
    <property type="match status" value="1"/>
</dbReference>
<name>A0A250IXS8_9BACT</name>
<organism evidence="4 5">
    <name type="scientific">Cystobacter fuscus</name>
    <dbReference type="NCBI Taxonomy" id="43"/>
    <lineage>
        <taxon>Bacteria</taxon>
        <taxon>Pseudomonadati</taxon>
        <taxon>Myxococcota</taxon>
        <taxon>Myxococcia</taxon>
        <taxon>Myxococcales</taxon>
        <taxon>Cystobacterineae</taxon>
        <taxon>Archangiaceae</taxon>
        <taxon>Cystobacter</taxon>
    </lineage>
</organism>
<dbReference type="InterPro" id="IPR008984">
    <property type="entry name" value="SMAD_FHA_dom_sf"/>
</dbReference>
<keyword evidence="2" id="KW-1133">Transmembrane helix</keyword>
<dbReference type="RefSeq" id="WP_095984987.1">
    <property type="nucleotide sequence ID" value="NZ_CP022098.1"/>
</dbReference>
<dbReference type="PANTHER" id="PTHR23308">
    <property type="entry name" value="NUCLEAR INHIBITOR OF PROTEIN PHOSPHATASE-1"/>
    <property type="match status" value="1"/>
</dbReference>
<dbReference type="EMBL" id="CP022098">
    <property type="protein sequence ID" value="ATB36539.1"/>
    <property type="molecule type" value="Genomic_DNA"/>
</dbReference>
<accession>A0A250IXS8</accession>
<reference evidence="4 5" key="1">
    <citation type="submission" date="2017-06" db="EMBL/GenBank/DDBJ databases">
        <title>Sequencing and comparative analysis of myxobacterial genomes.</title>
        <authorList>
            <person name="Rupp O."/>
            <person name="Goesmann A."/>
            <person name="Sogaard-Andersen L."/>
        </authorList>
    </citation>
    <scope>NUCLEOTIDE SEQUENCE [LARGE SCALE GENOMIC DNA]</scope>
    <source>
        <strain evidence="4 5">DSM 52655</strain>
    </source>
</reference>
<evidence type="ECO:0000256" key="2">
    <source>
        <dbReference type="SAM" id="Phobius"/>
    </source>
</evidence>
<protein>
    <submittedName>
        <fullName evidence="4">Adenylate cyclase</fullName>
    </submittedName>
</protein>
<dbReference type="KEGG" id="cfus:CYFUS_001954"/>
<dbReference type="InterPro" id="IPR050923">
    <property type="entry name" value="Cell_Proc_Reg/RNA_Proc"/>
</dbReference>
<dbReference type="Gene3D" id="2.60.200.20">
    <property type="match status" value="1"/>
</dbReference>
<evidence type="ECO:0000313" key="4">
    <source>
        <dbReference type="EMBL" id="ATB36539.1"/>
    </source>
</evidence>
<feature type="domain" description="FHA" evidence="3">
    <location>
        <begin position="24"/>
        <end position="73"/>
    </location>
</feature>
<gene>
    <name evidence="4" type="ORF">CYFUS_001954</name>
</gene>
<keyword evidence="2" id="KW-0472">Membrane</keyword>
<evidence type="ECO:0000259" key="3">
    <source>
        <dbReference type="PROSITE" id="PS50006"/>
    </source>
</evidence>
<feature type="compositionally biased region" description="Low complexity" evidence="1">
    <location>
        <begin position="168"/>
        <end position="197"/>
    </location>
</feature>
<evidence type="ECO:0000313" key="5">
    <source>
        <dbReference type="Proteomes" id="UP000217257"/>
    </source>
</evidence>
<feature type="region of interest" description="Disordered" evidence="1">
    <location>
        <begin position="128"/>
        <end position="230"/>
    </location>
</feature>
<proteinExistence type="predicted"/>
<dbReference type="InterPro" id="IPR000253">
    <property type="entry name" value="FHA_dom"/>
</dbReference>
<dbReference type="SUPFAM" id="SSF49879">
    <property type="entry name" value="SMAD/FHA domain"/>
    <property type="match status" value="1"/>
</dbReference>
<feature type="compositionally biased region" description="Low complexity" evidence="1">
    <location>
        <begin position="204"/>
        <end position="230"/>
    </location>
</feature>
<evidence type="ECO:0000256" key="1">
    <source>
        <dbReference type="SAM" id="MobiDB-lite"/>
    </source>
</evidence>